<name>A0A7K3W102_9ACTN</name>
<protein>
    <submittedName>
        <fullName evidence="3">Uncharacterized protein</fullName>
    </submittedName>
</protein>
<keyword evidence="2" id="KW-1133">Transmembrane helix</keyword>
<feature type="region of interest" description="Disordered" evidence="1">
    <location>
        <begin position="1"/>
        <end position="39"/>
    </location>
</feature>
<sequence>MSAPRNPWSDPATPTEQGAPYAGPPATAPQPAWGAPLPGPPGVASWPGYAGYGPPWPVPPTGPRRPGQLIASAVLAFVQAGVVTLASGYVFLLASLFTIADGQEGFPGDGQSLAAEATVLAAVQVVSVVALVVGGIMVLNRRSRAARGTLLGALGVQLALAAYWGVRLSALLEGAVGPDPSAALLFGVFCFAVAPAVALGLLVSRPVREWFAGERATG</sequence>
<organism evidence="3 4">
    <name type="scientific">Geodermatophilus sabuli</name>
    <dbReference type="NCBI Taxonomy" id="1564158"/>
    <lineage>
        <taxon>Bacteria</taxon>
        <taxon>Bacillati</taxon>
        <taxon>Actinomycetota</taxon>
        <taxon>Actinomycetes</taxon>
        <taxon>Geodermatophilales</taxon>
        <taxon>Geodermatophilaceae</taxon>
        <taxon>Geodermatophilus</taxon>
    </lineage>
</organism>
<feature type="transmembrane region" description="Helical" evidence="2">
    <location>
        <begin position="74"/>
        <end position="99"/>
    </location>
</feature>
<keyword evidence="2" id="KW-0472">Membrane</keyword>
<keyword evidence="2" id="KW-0812">Transmembrane</keyword>
<feature type="transmembrane region" description="Helical" evidence="2">
    <location>
        <begin position="182"/>
        <end position="203"/>
    </location>
</feature>
<reference evidence="3 4" key="1">
    <citation type="submission" date="2020-02" db="EMBL/GenBank/DDBJ databases">
        <title>Geodermatophilus sabuli CPCC 205279 I12A-02694.</title>
        <authorList>
            <person name="Jiang Z."/>
        </authorList>
    </citation>
    <scope>NUCLEOTIDE SEQUENCE [LARGE SCALE GENOMIC DNA]</scope>
    <source>
        <strain evidence="3 4">I12A-02694</strain>
    </source>
</reference>
<evidence type="ECO:0000313" key="3">
    <source>
        <dbReference type="EMBL" id="NEK58532.1"/>
    </source>
</evidence>
<feature type="transmembrane region" description="Helical" evidence="2">
    <location>
        <begin position="119"/>
        <end position="139"/>
    </location>
</feature>
<proteinExistence type="predicted"/>
<keyword evidence="4" id="KW-1185">Reference proteome</keyword>
<gene>
    <name evidence="3" type="ORF">GCU56_11695</name>
</gene>
<accession>A0A7K3W102</accession>
<dbReference type="AlphaFoldDB" id="A0A7K3W102"/>
<evidence type="ECO:0000256" key="2">
    <source>
        <dbReference type="SAM" id="Phobius"/>
    </source>
</evidence>
<dbReference type="EMBL" id="JAAGWF010000010">
    <property type="protein sequence ID" value="NEK58532.1"/>
    <property type="molecule type" value="Genomic_DNA"/>
</dbReference>
<feature type="transmembrane region" description="Helical" evidence="2">
    <location>
        <begin position="151"/>
        <end position="170"/>
    </location>
</feature>
<evidence type="ECO:0000256" key="1">
    <source>
        <dbReference type="SAM" id="MobiDB-lite"/>
    </source>
</evidence>
<dbReference type="RefSeq" id="WP_163481886.1">
    <property type="nucleotide sequence ID" value="NZ_JAAGWF010000010.1"/>
</dbReference>
<dbReference type="Proteomes" id="UP000470246">
    <property type="component" value="Unassembled WGS sequence"/>
</dbReference>
<comment type="caution">
    <text evidence="3">The sequence shown here is derived from an EMBL/GenBank/DDBJ whole genome shotgun (WGS) entry which is preliminary data.</text>
</comment>
<evidence type="ECO:0000313" key="4">
    <source>
        <dbReference type="Proteomes" id="UP000470246"/>
    </source>
</evidence>